<dbReference type="Gene3D" id="3.90.1150.10">
    <property type="entry name" value="Aspartate Aminotransferase, domain 1"/>
    <property type="match status" value="1"/>
</dbReference>
<dbReference type="SUPFAM" id="SSF53383">
    <property type="entry name" value="PLP-dependent transferases"/>
    <property type="match status" value="1"/>
</dbReference>
<gene>
    <name evidence="4" type="ORF">GCM10018793_06290</name>
</gene>
<reference evidence="4" key="2">
    <citation type="submission" date="2020-09" db="EMBL/GenBank/DDBJ databases">
        <authorList>
            <person name="Sun Q."/>
            <person name="Ohkuma M."/>
        </authorList>
    </citation>
    <scope>NUCLEOTIDE SEQUENCE</scope>
    <source>
        <strain evidence="4">JCM 5069</strain>
    </source>
</reference>
<evidence type="ECO:0000313" key="4">
    <source>
        <dbReference type="EMBL" id="GHH71316.1"/>
    </source>
</evidence>
<dbReference type="EMBL" id="BNCD01000002">
    <property type="protein sequence ID" value="GHH71316.1"/>
    <property type="molecule type" value="Genomic_DNA"/>
</dbReference>
<dbReference type="Pfam" id="PF01636">
    <property type="entry name" value="APH"/>
    <property type="match status" value="1"/>
</dbReference>
<dbReference type="CDD" id="cd00610">
    <property type="entry name" value="OAT_like"/>
    <property type="match status" value="1"/>
</dbReference>
<evidence type="ECO:0000259" key="3">
    <source>
        <dbReference type="Pfam" id="PF01636"/>
    </source>
</evidence>
<keyword evidence="5" id="KW-1185">Reference proteome</keyword>
<dbReference type="Gene3D" id="3.40.640.10">
    <property type="entry name" value="Type I PLP-dependent aspartate aminotransferase-like (Major domain)"/>
    <property type="match status" value="1"/>
</dbReference>
<dbReference type="GO" id="GO:0030170">
    <property type="term" value="F:pyridoxal phosphate binding"/>
    <property type="evidence" value="ECO:0007669"/>
    <property type="project" value="InterPro"/>
</dbReference>
<organism evidence="4 5">
    <name type="scientific">Streptomyces sulfonofaciens</name>
    <dbReference type="NCBI Taxonomy" id="68272"/>
    <lineage>
        <taxon>Bacteria</taxon>
        <taxon>Bacillati</taxon>
        <taxon>Actinomycetota</taxon>
        <taxon>Actinomycetes</taxon>
        <taxon>Kitasatosporales</taxon>
        <taxon>Streptomycetaceae</taxon>
        <taxon>Streptomyces</taxon>
    </lineage>
</organism>
<accession>A0A919FS07</accession>
<reference evidence="4" key="1">
    <citation type="journal article" date="2014" name="Int. J. Syst. Evol. Microbiol.">
        <title>Complete genome sequence of Corynebacterium casei LMG S-19264T (=DSM 44701T), isolated from a smear-ripened cheese.</title>
        <authorList>
            <consortium name="US DOE Joint Genome Institute (JGI-PGF)"/>
            <person name="Walter F."/>
            <person name="Albersmeier A."/>
            <person name="Kalinowski J."/>
            <person name="Ruckert C."/>
        </authorList>
    </citation>
    <scope>NUCLEOTIDE SEQUENCE</scope>
    <source>
        <strain evidence="4">JCM 5069</strain>
    </source>
</reference>
<evidence type="ECO:0000256" key="2">
    <source>
        <dbReference type="ARBA" id="ARBA00022898"/>
    </source>
</evidence>
<dbReference type="GO" id="GO:0008483">
    <property type="term" value="F:transaminase activity"/>
    <property type="evidence" value="ECO:0007669"/>
    <property type="project" value="InterPro"/>
</dbReference>
<dbReference type="RefSeq" id="WP_189929326.1">
    <property type="nucleotide sequence ID" value="NZ_BNCD01000002.1"/>
</dbReference>
<name>A0A919FS07_9ACTN</name>
<keyword evidence="2" id="KW-0663">Pyridoxal phosphate</keyword>
<dbReference type="Proteomes" id="UP000603708">
    <property type="component" value="Unassembled WGS sequence"/>
</dbReference>
<evidence type="ECO:0000313" key="5">
    <source>
        <dbReference type="Proteomes" id="UP000603708"/>
    </source>
</evidence>
<dbReference type="PROSITE" id="PS00600">
    <property type="entry name" value="AA_TRANSFER_CLASS_3"/>
    <property type="match status" value="1"/>
</dbReference>
<dbReference type="PANTHER" id="PTHR45688">
    <property type="match status" value="1"/>
</dbReference>
<comment type="caution">
    <text evidence="4">The sequence shown here is derived from an EMBL/GenBank/DDBJ whole genome shotgun (WGS) entry which is preliminary data.</text>
</comment>
<dbReference type="InterPro" id="IPR015421">
    <property type="entry name" value="PyrdxlP-dep_Trfase_major"/>
</dbReference>
<comment type="similarity">
    <text evidence="1">Belongs to the class-III pyridoxal-phosphate-dependent aminotransferase family.</text>
</comment>
<dbReference type="AlphaFoldDB" id="A0A919FS07"/>
<dbReference type="InterPro" id="IPR011009">
    <property type="entry name" value="Kinase-like_dom_sf"/>
</dbReference>
<dbReference type="PANTHER" id="PTHR45688:SF13">
    <property type="entry name" value="ALANINE--GLYOXYLATE AMINOTRANSFERASE 2-LIKE"/>
    <property type="match status" value="1"/>
</dbReference>
<dbReference type="InterPro" id="IPR005814">
    <property type="entry name" value="Aminotrans_3"/>
</dbReference>
<dbReference type="InterPro" id="IPR049704">
    <property type="entry name" value="Aminotrans_3_PPA_site"/>
</dbReference>
<dbReference type="SUPFAM" id="SSF56112">
    <property type="entry name" value="Protein kinase-like (PK-like)"/>
    <property type="match status" value="1"/>
</dbReference>
<feature type="domain" description="Aminoglycoside phosphotransferase" evidence="3">
    <location>
        <begin position="53"/>
        <end position="253"/>
    </location>
</feature>
<dbReference type="InterPro" id="IPR002575">
    <property type="entry name" value="Aminoglycoside_PTrfase"/>
</dbReference>
<dbReference type="InterPro" id="IPR015424">
    <property type="entry name" value="PyrdxlP-dep_Trfase"/>
</dbReference>
<dbReference type="Gene3D" id="3.90.1200.10">
    <property type="match status" value="1"/>
</dbReference>
<dbReference type="Pfam" id="PF00202">
    <property type="entry name" value="Aminotran_3"/>
    <property type="match status" value="1"/>
</dbReference>
<evidence type="ECO:0000256" key="1">
    <source>
        <dbReference type="ARBA" id="ARBA00008954"/>
    </source>
</evidence>
<protein>
    <recommendedName>
        <fullName evidence="3">Aminoglycoside phosphotransferase domain-containing protein</fullName>
    </recommendedName>
</protein>
<proteinExistence type="inferred from homology"/>
<dbReference type="InterPro" id="IPR015422">
    <property type="entry name" value="PyrdxlP-dep_Trfase_small"/>
</dbReference>
<sequence length="778" mass="81966">MTTDAPGPDGSVSGVFAEPAPAFSSERLRQALLRHWNMSEPRVRPLDSERDLNVLVDRGFVLKISNPAEDPGVVDMEVRALEHVRASDPSLAVPALVPAQAGKPVVRVHDDSGRACLVRMITLLPGAPLEGKRLGPELAERVGDAAGRVSTALQGFFHPAAGRALMWDIRRAPEVVRAGSWAGAERLHELADRVRPALDATRTLPSWVQHADVTLTNVLAGPGGRISGVIDFGDMHHTAAVCDLAVTLTSVLRGTDVSSGRLWRLTEAVLRGYQRHRRLSTAEASVLGELVIARLLTTLAVSAARRGRHRDNHRYITQYDDGSEQVLGVLAALEPAGLADRMTRLAGARDLAGAVPRGALPARRAAAMGGPLSPLFYRRPLELVRGEGPWLFAADGTRYLDGYNNVPVVGHAHPAVTNAVGTQLAALNTHSRYLHPGIVELAERILATVPAPLDTCLFTTSGTEANELAWRLAVAATGGDGAIVAEHAYHGASAWMADLSSNEWPKGYRPRRVATYRAPHGPAADLTAAVAAGRIERAGAALAAGGARPALVAADSQFTSEGILDAPAGFLAGLVEGAHAVGALSLADEVQSGYGRSGPQLWRFSLAGITPDIVTLGKPMGAGYPIGAVVTRREIAEVLARDYEYFSTFAATPVAAAAGHAVLDVLEATGLPQRAVEVGSLLRERLRAVAAAEPLLGEVRGTGLLAGVDVLSDGARPSGALARELLDRLVEQGVLAGRTGPRGDVLKIRPPLVWETGHVEAFMDGLARALAGLGRDPR</sequence>